<dbReference type="eggNOG" id="ENOG502QRQI">
    <property type="taxonomic scope" value="Eukaryota"/>
</dbReference>
<dbReference type="PANTHER" id="PTHR33115">
    <property type="entry name" value="ARM REPEAT SUPERFAMILY PROTEIN"/>
    <property type="match status" value="1"/>
</dbReference>
<feature type="transmembrane region" description="Helical" evidence="2">
    <location>
        <begin position="251"/>
        <end position="279"/>
    </location>
</feature>
<feature type="non-terminal residue" evidence="3">
    <location>
        <position position="1"/>
    </location>
</feature>
<sequence length="1087" mass="120909">FPSSSSSSSSLDLIFSSHHRLPSHRWWQREDSGSVEPGGEGTIWYGRSSGDSIRRWIRRLLVPALSPPILLLPFLHRHHPPLSLSQIWCAGSGGGYGGGGGEIGSSDGGEDGSDGGGSRQPVQGRRQQRLLQRWIGSGRLLHSPPLSHIQWLGVVGRGRRIRRRSSDELPTSSTPASSGSAESGGRTCAAARYQHGQAAAGWPAGFGKRLSRCLAEEGSMSGAGQSRGHRLGLHIDSDWPEVLLINDYAVFMGYLSMVVTGTGFLVLTWSTVILLGGFVSMLSNKDFWSLTVITLVQTRIFDVFLNGKVSHIGYSLKRLCKAARFIALPHNHKKVGFRGAVRVLVFTIVLCPLFLLYMFGLFVSPWISLWRLIQQDYGVTAGDSSSKAHLQPALVVLYSLALFQGVLFYYRAISAWEEQKLVKDVADKYMFDTVSRSSVSDYLHEIKVGCENDPSFARGRNLITYAVKLMESTSPDGYLSGARILDTLIKFNRDDASGSELPGQSMQIYNMIGSASSSPILHNLVQMLDFKSAYDGEIRLRAARIVEHFAGEVRLDKILQGIRCVSSLLELEQKGFQNDHHSSFQEDDGDQLSFEEEDDHQISVKEKDYYPKDYKQMQLTGMQILLKLSYDKNNLFLMSNTDDPALINKIVALITSKGSLHKKQHNEWSCMAELGVKILSRFMRFMYGPTKSNNILWHEISTSSKAIGTLESILECDQCDSVLKKHAIRILKRIFMDTSSAMGEGDRERFIGSLMDMSLHNSNGDFQNLAGVDLALKKQGLSILKEIYLNPSSIMGEGDRERFIGSLMDMFLDNSKGDFGNLPGEDLDLKKQELSILKEICMDPSSFMGEGDREKFIGTLMDMFLHNSKGDLFEKLAGDDLVQICRRSGSSATIILRKYGHDIVDCIADTRSSVYSSMHRKIAAKILNHLCSPYSTDEEHLQNLKEAIIDLIPKVLREALGWGLTGEEILRVAVSGLEGTQDDDWKLQEALASLCATVFNRIVSKDADLTARFNNIAAGICDQTTKPRMTFADLINEAVKVHRIEFKKPEKPKPAARPELYEFVTAKYTPPHFMFLGEEDPNACCIS</sequence>
<evidence type="ECO:0007829" key="6">
    <source>
        <dbReference type="ProteomicsDB" id="A0A0P0Y9P0"/>
    </source>
</evidence>
<feature type="compositionally biased region" description="Low complexity" evidence="1">
    <location>
        <begin position="170"/>
        <end position="187"/>
    </location>
</feature>
<feature type="region of interest" description="Disordered" evidence="1">
    <location>
        <begin position="99"/>
        <end position="127"/>
    </location>
</feature>
<keyword evidence="2" id="KW-0472">Membrane</keyword>
<accession>A0A0P0Y9P0</accession>
<evidence type="ECO:0000313" key="4">
    <source>
        <dbReference type="Proteomes" id="UP000059680"/>
    </source>
</evidence>
<dbReference type="ExpressionAtlas" id="A0A0P0Y9P0">
    <property type="expression patterns" value="baseline and differential"/>
</dbReference>
<evidence type="ECO:0000256" key="2">
    <source>
        <dbReference type="SAM" id="Phobius"/>
    </source>
</evidence>
<reference evidence="3 4" key="2">
    <citation type="journal article" date="2013" name="Plant Cell Physiol.">
        <title>Rice Annotation Project Database (RAP-DB): an integrative and interactive database for rice genomics.</title>
        <authorList>
            <person name="Sakai H."/>
            <person name="Lee S.S."/>
            <person name="Tanaka T."/>
            <person name="Numa H."/>
            <person name="Kim J."/>
            <person name="Kawahara Y."/>
            <person name="Wakimoto H."/>
            <person name="Yang C.C."/>
            <person name="Iwamoto M."/>
            <person name="Abe T."/>
            <person name="Yamada Y."/>
            <person name="Muto A."/>
            <person name="Inokuchi H."/>
            <person name="Ikemura T."/>
            <person name="Matsumoto T."/>
            <person name="Sasaki T."/>
            <person name="Itoh T."/>
        </authorList>
    </citation>
    <scope>NUCLEOTIDE SEQUENCE [LARGE SCALE GENOMIC DNA]</scope>
    <source>
        <strain evidence="4">cv. Nipponbare</strain>
    </source>
</reference>
<organism evidence="3 4">
    <name type="scientific">Oryza sativa subsp. japonica</name>
    <name type="common">Rice</name>
    <dbReference type="NCBI Taxonomy" id="39947"/>
    <lineage>
        <taxon>Eukaryota</taxon>
        <taxon>Viridiplantae</taxon>
        <taxon>Streptophyta</taxon>
        <taxon>Embryophyta</taxon>
        <taxon>Tracheophyta</taxon>
        <taxon>Spermatophyta</taxon>
        <taxon>Magnoliopsida</taxon>
        <taxon>Liliopsida</taxon>
        <taxon>Poales</taxon>
        <taxon>Poaceae</taxon>
        <taxon>BOP clade</taxon>
        <taxon>Oryzoideae</taxon>
        <taxon>Oryzeae</taxon>
        <taxon>Oryzinae</taxon>
        <taxon>Oryza</taxon>
        <taxon>Oryza sativa</taxon>
    </lineage>
</organism>
<proteinExistence type="evidence at protein level"/>
<evidence type="ECO:0000313" key="3">
    <source>
        <dbReference type="EMBL" id="BAT16741.1"/>
    </source>
</evidence>
<gene>
    <name evidence="3" type="ordered locus">Os12g0285100</name>
    <name evidence="3" type="ORF">OSNPB_120285100</name>
</gene>
<evidence type="ECO:0007829" key="5">
    <source>
        <dbReference type="PeptideAtlas" id="A0A0P0Y9P0"/>
    </source>
</evidence>
<keyword evidence="2" id="KW-0812">Transmembrane</keyword>
<dbReference type="PaxDb" id="39947-A0A0P0Y9P0"/>
<dbReference type="InParanoid" id="A0A0P0Y9P0"/>
<keyword evidence="4" id="KW-1185">Reference proteome</keyword>
<feature type="transmembrane region" description="Helical" evidence="2">
    <location>
        <begin position="343"/>
        <end position="369"/>
    </location>
</feature>
<dbReference type="EMBL" id="AP014968">
    <property type="protein sequence ID" value="BAT16741.1"/>
    <property type="molecule type" value="Genomic_DNA"/>
</dbReference>
<dbReference type="InterPro" id="IPR016024">
    <property type="entry name" value="ARM-type_fold"/>
</dbReference>
<name>A0A0P0Y9P0_ORYSJ</name>
<dbReference type="OMA" id="NILWHEI"/>
<reference evidence="4" key="1">
    <citation type="journal article" date="2005" name="Nature">
        <title>The map-based sequence of the rice genome.</title>
        <authorList>
            <consortium name="International rice genome sequencing project (IRGSP)"/>
            <person name="Matsumoto T."/>
            <person name="Wu J."/>
            <person name="Kanamori H."/>
            <person name="Katayose Y."/>
            <person name="Fujisawa M."/>
            <person name="Namiki N."/>
            <person name="Mizuno H."/>
            <person name="Yamamoto K."/>
            <person name="Antonio B.A."/>
            <person name="Baba T."/>
            <person name="Sakata K."/>
            <person name="Nagamura Y."/>
            <person name="Aoki H."/>
            <person name="Arikawa K."/>
            <person name="Arita K."/>
            <person name="Bito T."/>
            <person name="Chiden Y."/>
            <person name="Fujitsuka N."/>
            <person name="Fukunaka R."/>
            <person name="Hamada M."/>
            <person name="Harada C."/>
            <person name="Hayashi A."/>
            <person name="Hijishita S."/>
            <person name="Honda M."/>
            <person name="Hosokawa S."/>
            <person name="Ichikawa Y."/>
            <person name="Idonuma A."/>
            <person name="Iijima M."/>
            <person name="Ikeda M."/>
            <person name="Ikeno M."/>
            <person name="Ito K."/>
            <person name="Ito S."/>
            <person name="Ito T."/>
            <person name="Ito Y."/>
            <person name="Ito Y."/>
            <person name="Iwabuchi A."/>
            <person name="Kamiya K."/>
            <person name="Karasawa W."/>
            <person name="Kurita K."/>
            <person name="Katagiri S."/>
            <person name="Kikuta A."/>
            <person name="Kobayashi H."/>
            <person name="Kobayashi N."/>
            <person name="Machita K."/>
            <person name="Maehara T."/>
            <person name="Masukawa M."/>
            <person name="Mizubayashi T."/>
            <person name="Mukai Y."/>
            <person name="Nagasaki H."/>
            <person name="Nagata Y."/>
            <person name="Naito S."/>
            <person name="Nakashima M."/>
            <person name="Nakama Y."/>
            <person name="Nakamichi Y."/>
            <person name="Nakamura M."/>
            <person name="Meguro A."/>
            <person name="Negishi M."/>
            <person name="Ohta I."/>
            <person name="Ohta T."/>
            <person name="Okamoto M."/>
            <person name="Ono N."/>
            <person name="Saji S."/>
            <person name="Sakaguchi M."/>
            <person name="Sakai K."/>
            <person name="Shibata M."/>
            <person name="Shimokawa T."/>
            <person name="Song J."/>
            <person name="Takazaki Y."/>
            <person name="Terasawa K."/>
            <person name="Tsugane M."/>
            <person name="Tsuji K."/>
            <person name="Ueda S."/>
            <person name="Waki K."/>
            <person name="Yamagata H."/>
            <person name="Yamamoto M."/>
            <person name="Yamamoto S."/>
            <person name="Yamane H."/>
            <person name="Yoshiki S."/>
            <person name="Yoshihara R."/>
            <person name="Yukawa K."/>
            <person name="Zhong H."/>
            <person name="Yano M."/>
            <person name="Yuan Q."/>
            <person name="Ouyang S."/>
            <person name="Liu J."/>
            <person name="Jones K.M."/>
            <person name="Gansberger K."/>
            <person name="Moffat K."/>
            <person name="Hill J."/>
            <person name="Bera J."/>
            <person name="Fadrosh D."/>
            <person name="Jin S."/>
            <person name="Johri S."/>
            <person name="Kim M."/>
            <person name="Overton L."/>
            <person name="Reardon M."/>
            <person name="Tsitrin T."/>
            <person name="Vuong H."/>
            <person name="Weaver B."/>
            <person name="Ciecko A."/>
            <person name="Tallon L."/>
            <person name="Jackson J."/>
            <person name="Pai G."/>
            <person name="Aken S.V."/>
            <person name="Utterback T."/>
            <person name="Reidmuller S."/>
            <person name="Feldblyum T."/>
            <person name="Hsiao J."/>
            <person name="Zismann V."/>
            <person name="Iobst S."/>
            <person name="de Vazeille A.R."/>
            <person name="Buell C.R."/>
            <person name="Ying K."/>
            <person name="Li Y."/>
            <person name="Lu T."/>
            <person name="Huang Y."/>
            <person name="Zhao Q."/>
            <person name="Feng Q."/>
            <person name="Zhang L."/>
            <person name="Zhu J."/>
            <person name="Weng Q."/>
            <person name="Mu J."/>
            <person name="Lu Y."/>
            <person name="Fan D."/>
            <person name="Liu Y."/>
            <person name="Guan J."/>
            <person name="Zhang Y."/>
            <person name="Yu S."/>
            <person name="Liu X."/>
            <person name="Zhang Y."/>
            <person name="Hong G."/>
            <person name="Han B."/>
            <person name="Choisne N."/>
            <person name="Demange N."/>
            <person name="Orjeda G."/>
            <person name="Samain S."/>
            <person name="Cattolico L."/>
            <person name="Pelletier E."/>
            <person name="Couloux A."/>
            <person name="Segurens B."/>
            <person name="Wincker P."/>
            <person name="D'Hont A."/>
            <person name="Scarpelli C."/>
            <person name="Weissenbach J."/>
            <person name="Salanoubat M."/>
            <person name="Quetier F."/>
            <person name="Yu Y."/>
            <person name="Kim H.R."/>
            <person name="Rambo T."/>
            <person name="Currie J."/>
            <person name="Collura K."/>
            <person name="Luo M."/>
            <person name="Yang T."/>
            <person name="Ammiraju J.S.S."/>
            <person name="Engler F."/>
            <person name="Soderlund C."/>
            <person name="Wing R.A."/>
            <person name="Palmer L.E."/>
            <person name="de la Bastide M."/>
            <person name="Spiegel L."/>
            <person name="Nascimento L."/>
            <person name="Zutavern T."/>
            <person name="O'Shaughnessy A."/>
            <person name="Dike S."/>
            <person name="Dedhia N."/>
            <person name="Preston R."/>
            <person name="Balija V."/>
            <person name="McCombie W.R."/>
            <person name="Chow T."/>
            <person name="Chen H."/>
            <person name="Chung M."/>
            <person name="Chen C."/>
            <person name="Shaw J."/>
            <person name="Wu H."/>
            <person name="Hsiao K."/>
            <person name="Chao Y."/>
            <person name="Chu M."/>
            <person name="Cheng C."/>
            <person name="Hour A."/>
            <person name="Lee P."/>
            <person name="Lin S."/>
            <person name="Lin Y."/>
            <person name="Liou J."/>
            <person name="Liu S."/>
            <person name="Hsing Y."/>
            <person name="Raghuvanshi S."/>
            <person name="Mohanty A."/>
            <person name="Bharti A.K."/>
            <person name="Gaur A."/>
            <person name="Gupta V."/>
            <person name="Kumar D."/>
            <person name="Ravi V."/>
            <person name="Vij S."/>
            <person name="Kapur A."/>
            <person name="Khurana P."/>
            <person name="Khurana P."/>
            <person name="Khurana J.P."/>
            <person name="Tyagi A.K."/>
            <person name="Gaikwad K."/>
            <person name="Singh A."/>
            <person name="Dalal V."/>
            <person name="Srivastava S."/>
            <person name="Dixit A."/>
            <person name="Pal A.K."/>
            <person name="Ghazi I.A."/>
            <person name="Yadav M."/>
            <person name="Pandit A."/>
            <person name="Bhargava A."/>
            <person name="Sureshbabu K."/>
            <person name="Batra K."/>
            <person name="Sharma T.R."/>
            <person name="Mohapatra T."/>
            <person name="Singh N.K."/>
            <person name="Messing J."/>
            <person name="Nelson A.B."/>
            <person name="Fuks G."/>
            <person name="Kavchok S."/>
            <person name="Keizer G."/>
            <person name="Linton E."/>
            <person name="Llaca V."/>
            <person name="Song R."/>
            <person name="Tanyolac B."/>
            <person name="Young S."/>
            <person name="Ho-Il K."/>
            <person name="Hahn J.H."/>
            <person name="Sangsakoo G."/>
            <person name="Vanavichit A."/>
            <person name="de Mattos Luiz.A.T."/>
            <person name="Zimmer P.D."/>
            <person name="Malone G."/>
            <person name="Dellagostin O."/>
            <person name="de Oliveira A.C."/>
            <person name="Bevan M."/>
            <person name="Bancroft I."/>
            <person name="Minx P."/>
            <person name="Cordum H."/>
            <person name="Wilson R."/>
            <person name="Cheng Z."/>
            <person name="Jin W."/>
            <person name="Jiang J."/>
            <person name="Leong S.A."/>
            <person name="Iwama H."/>
            <person name="Gojobori T."/>
            <person name="Itoh T."/>
            <person name="Niimura Y."/>
            <person name="Fujii Y."/>
            <person name="Habara T."/>
            <person name="Sakai H."/>
            <person name="Sato Y."/>
            <person name="Wilson G."/>
            <person name="Kumar K."/>
            <person name="McCouch S."/>
            <person name="Juretic N."/>
            <person name="Hoen D."/>
            <person name="Wright S."/>
            <person name="Bruskiewich R."/>
            <person name="Bureau T."/>
            <person name="Miyao A."/>
            <person name="Hirochika H."/>
            <person name="Nishikawa T."/>
            <person name="Kadowaki K."/>
            <person name="Sugiura M."/>
            <person name="Burr B."/>
            <person name="Sasaki T."/>
        </authorList>
    </citation>
    <scope>NUCLEOTIDE SEQUENCE [LARGE SCALE GENOMIC DNA]</scope>
    <source>
        <strain evidence="4">cv. Nipponbare</strain>
    </source>
</reference>
<keyword evidence="5 6" id="KW-1267">Proteomics identification</keyword>
<dbReference type="SUPFAM" id="SSF48371">
    <property type="entry name" value="ARM repeat"/>
    <property type="match status" value="1"/>
</dbReference>
<dbReference type="AlphaFoldDB" id="A0A0P0Y9P0"/>
<dbReference type="FunCoup" id="A0A0P0Y9P0">
    <property type="interactions" value="346"/>
</dbReference>
<dbReference type="STRING" id="39947.A0A0P0Y9P0"/>
<protein>
    <submittedName>
        <fullName evidence="3">Os12g0285100 protein</fullName>
    </submittedName>
</protein>
<keyword evidence="2" id="KW-1133">Transmembrane helix</keyword>
<feature type="region of interest" description="Disordered" evidence="1">
    <location>
        <begin position="163"/>
        <end position="187"/>
    </location>
</feature>
<evidence type="ECO:0000256" key="1">
    <source>
        <dbReference type="SAM" id="MobiDB-lite"/>
    </source>
</evidence>
<reference evidence="3 4" key="3">
    <citation type="journal article" date="2013" name="Rice">
        <title>Improvement of the Oryza sativa Nipponbare reference genome using next generation sequence and optical map data.</title>
        <authorList>
            <person name="Kawahara Y."/>
            <person name="de la Bastide M."/>
            <person name="Hamilton J.P."/>
            <person name="Kanamori H."/>
            <person name="McCombie W.R."/>
            <person name="Ouyang S."/>
            <person name="Schwartz D.C."/>
            <person name="Tanaka T."/>
            <person name="Wu J."/>
            <person name="Zhou S."/>
            <person name="Childs K.L."/>
            <person name="Davidson R.M."/>
            <person name="Lin H."/>
            <person name="Quesada-Ocampo L."/>
            <person name="Vaillancourt B."/>
            <person name="Sakai H."/>
            <person name="Lee S.S."/>
            <person name="Kim J."/>
            <person name="Numa H."/>
            <person name="Itoh T."/>
            <person name="Buell C.R."/>
            <person name="Matsumoto T."/>
        </authorList>
    </citation>
    <scope>NUCLEOTIDE SEQUENCE [LARGE SCALE GENOMIC DNA]</scope>
    <source>
        <strain evidence="4">cv. Nipponbare</strain>
    </source>
</reference>
<dbReference type="PANTHER" id="PTHR33115:SF82">
    <property type="entry name" value="OS12G0285100 PROTEIN"/>
    <property type="match status" value="1"/>
</dbReference>
<dbReference type="Proteomes" id="UP000059680">
    <property type="component" value="Chromosome 12"/>
</dbReference>